<name>A0A970B775_9GAMM</name>
<dbReference type="RefSeq" id="WP_168148902.1">
    <property type="nucleotide sequence ID" value="NZ_JAAVXB010000008.1"/>
</dbReference>
<dbReference type="SUPFAM" id="SSF69754">
    <property type="entry name" value="Ribosome binding protein Y (YfiA homologue)"/>
    <property type="match status" value="1"/>
</dbReference>
<keyword evidence="2" id="KW-1185">Reference proteome</keyword>
<comment type="caution">
    <text evidence="1">The sequence shown here is derived from an EMBL/GenBank/DDBJ whole genome shotgun (WGS) entry which is preliminary data.</text>
</comment>
<dbReference type="Gene3D" id="3.30.160.100">
    <property type="entry name" value="Ribosome hibernation promotion factor-like"/>
    <property type="match status" value="1"/>
</dbReference>
<dbReference type="InterPro" id="IPR003489">
    <property type="entry name" value="RHF/RaiA"/>
</dbReference>
<dbReference type="Pfam" id="PF02482">
    <property type="entry name" value="Ribosomal_S30AE"/>
    <property type="match status" value="1"/>
</dbReference>
<reference evidence="1" key="1">
    <citation type="submission" date="2020-03" db="EMBL/GenBank/DDBJ databases">
        <title>Solimonas marina sp. nov., isolated from deep seawater of the Pacific Ocean.</title>
        <authorList>
            <person name="Liu X."/>
            <person name="Lai Q."/>
            <person name="Sun F."/>
            <person name="Gai Y."/>
            <person name="Li G."/>
            <person name="Shao Z."/>
        </authorList>
    </citation>
    <scope>NUCLEOTIDE SEQUENCE</scope>
    <source>
        <strain evidence="1">C16B3</strain>
    </source>
</reference>
<dbReference type="AlphaFoldDB" id="A0A970B775"/>
<evidence type="ECO:0000313" key="2">
    <source>
        <dbReference type="Proteomes" id="UP000653472"/>
    </source>
</evidence>
<dbReference type="InterPro" id="IPR036567">
    <property type="entry name" value="RHF-like"/>
</dbReference>
<dbReference type="EMBL" id="JAAVXB010000008">
    <property type="protein sequence ID" value="NKF23588.1"/>
    <property type="molecule type" value="Genomic_DNA"/>
</dbReference>
<protein>
    <submittedName>
        <fullName evidence="1">Ribosome-associated translation inhibitor RaiA</fullName>
    </submittedName>
</protein>
<dbReference type="CDD" id="cd00552">
    <property type="entry name" value="RaiA"/>
    <property type="match status" value="1"/>
</dbReference>
<evidence type="ECO:0000313" key="1">
    <source>
        <dbReference type="EMBL" id="NKF23588.1"/>
    </source>
</evidence>
<proteinExistence type="predicted"/>
<accession>A0A970B775</accession>
<organism evidence="1 2">
    <name type="scientific">Solimonas marina</name>
    <dbReference type="NCBI Taxonomy" id="2714601"/>
    <lineage>
        <taxon>Bacteria</taxon>
        <taxon>Pseudomonadati</taxon>
        <taxon>Pseudomonadota</taxon>
        <taxon>Gammaproteobacteria</taxon>
        <taxon>Nevskiales</taxon>
        <taxon>Nevskiaceae</taxon>
        <taxon>Solimonas</taxon>
    </lineage>
</organism>
<dbReference type="Proteomes" id="UP000653472">
    <property type="component" value="Unassembled WGS sequence"/>
</dbReference>
<sequence length="179" mass="20397">MTTIKRGFAAIDRYQCRCGVWGRSCKRPVGIGADLTGADADRRQPWSNQESDAMKMPLRIEFRHMPSSPALRALIQQQLRRLERRFDDLTRCDVVLDIEQRRTQSAKPLCVSIRATRPNIEADVHSVGAQEYAYESVRRAFDALRRQLGDARGALRRASRTPRRGMAARQRNTILTGTT</sequence>
<gene>
    <name evidence="1" type="ORF">G7Y82_14810</name>
</gene>